<proteinExistence type="predicted"/>
<dbReference type="GO" id="GO:0006813">
    <property type="term" value="P:potassium ion transport"/>
    <property type="evidence" value="ECO:0007669"/>
    <property type="project" value="InterPro"/>
</dbReference>
<dbReference type="InterPro" id="IPR006037">
    <property type="entry name" value="RCK_C"/>
</dbReference>
<dbReference type="Pfam" id="PF26502">
    <property type="entry name" value="DUF8167_2nd"/>
    <property type="match status" value="1"/>
</dbReference>
<keyword evidence="2" id="KW-1133">Transmembrane helix</keyword>
<dbReference type="PROSITE" id="PS51202">
    <property type="entry name" value="RCK_C"/>
    <property type="match status" value="1"/>
</dbReference>
<organism evidence="4 5">
    <name type="scientific">Halopenitus malekzadehii</name>
    <dbReference type="NCBI Taxonomy" id="1267564"/>
    <lineage>
        <taxon>Archaea</taxon>
        <taxon>Methanobacteriati</taxon>
        <taxon>Methanobacteriota</taxon>
        <taxon>Stenosarchaea group</taxon>
        <taxon>Halobacteria</taxon>
        <taxon>Halobacteriales</taxon>
        <taxon>Haloferacaceae</taxon>
        <taxon>Halopenitus</taxon>
    </lineage>
</organism>
<feature type="transmembrane region" description="Helical" evidence="2">
    <location>
        <begin position="34"/>
        <end position="56"/>
    </location>
</feature>
<feature type="compositionally biased region" description="Low complexity" evidence="1">
    <location>
        <begin position="398"/>
        <end position="412"/>
    </location>
</feature>
<dbReference type="Pfam" id="PF26503">
    <property type="entry name" value="DUF8167_3rd"/>
    <property type="match status" value="1"/>
</dbReference>
<feature type="domain" description="RCK C-terminal" evidence="3">
    <location>
        <begin position="320"/>
        <end position="400"/>
    </location>
</feature>
<evidence type="ECO:0000313" key="4">
    <source>
        <dbReference type="EMBL" id="SEH51998.1"/>
    </source>
</evidence>
<evidence type="ECO:0000256" key="1">
    <source>
        <dbReference type="SAM" id="MobiDB-lite"/>
    </source>
</evidence>
<dbReference type="InterPro" id="IPR036721">
    <property type="entry name" value="RCK_C_sf"/>
</dbReference>
<feature type="region of interest" description="Disordered" evidence="1">
    <location>
        <begin position="398"/>
        <end position="435"/>
    </location>
</feature>
<dbReference type="InterPro" id="IPR058480">
    <property type="entry name" value="DUF8167_N"/>
</dbReference>
<accession>A0A1H6IZR3</accession>
<dbReference type="InterPro" id="IPR058604">
    <property type="entry name" value="DUF8167_3rd"/>
</dbReference>
<dbReference type="Gene3D" id="3.30.70.1450">
    <property type="entry name" value="Regulator of K+ conductance, C-terminal domain"/>
    <property type="match status" value="1"/>
</dbReference>
<keyword evidence="2" id="KW-0812">Transmembrane</keyword>
<gene>
    <name evidence="4" type="ORF">SAMN05192561_10482</name>
</gene>
<name>A0A1H6IZR3_9EURY</name>
<sequence>MTGTGASALEAGLSVATDAVPLASVVTFSEPLRAAATLLLFACLALLITGAIAALYRWYFRQRAPEGVAILFGVAVVVLYLNTTSLGGLIGGGEFELLRLDAVLFNVVAVGVAAAVSPAGLRVGDTVARNVFSLAGGKRLEGEVGAVVRTVGRVTPVTLPPAEEIEDMESYEAVSPDRKAEMAEKTLLFPRQLTVEELRTRLVARVKEDFGITYVDVDVDERGEIEYFAVGTRAAGLGPTLAPGTAAVAIIADPANTATPGDVVQVWRGGETPERVATAELRATAGDVATLALDAADAERLDDAATYRLVTLPAQPQADREFASLLRSADETMSVVTVAAGSELVGTAVGDVSAVVAAIRPAEGSVRALPPRSHVFEPGDAVYLVGRLDAIRRFETSATTPAASDAAAGADAESTDEIGNDGGGDGTADRTQDGG</sequence>
<evidence type="ECO:0000313" key="5">
    <source>
        <dbReference type="Proteomes" id="UP000199215"/>
    </source>
</evidence>
<dbReference type="STRING" id="1267564.SAMN05192561_10482"/>
<reference evidence="4 5" key="1">
    <citation type="submission" date="2016-10" db="EMBL/GenBank/DDBJ databases">
        <authorList>
            <person name="de Groot N.N."/>
        </authorList>
    </citation>
    <scope>NUCLEOTIDE SEQUENCE [LARGE SCALE GENOMIC DNA]</scope>
    <source>
        <strain evidence="4 5">IBRC-M10418</strain>
    </source>
</reference>
<dbReference type="GO" id="GO:0008324">
    <property type="term" value="F:monoatomic cation transmembrane transporter activity"/>
    <property type="evidence" value="ECO:0007669"/>
    <property type="project" value="InterPro"/>
</dbReference>
<evidence type="ECO:0000256" key="2">
    <source>
        <dbReference type="SAM" id="Phobius"/>
    </source>
</evidence>
<dbReference type="RefSeq" id="WP_092816938.1">
    <property type="nucleotide sequence ID" value="NZ_FNWU01000004.1"/>
</dbReference>
<dbReference type="EMBL" id="FNWU01000004">
    <property type="protein sequence ID" value="SEH51998.1"/>
    <property type="molecule type" value="Genomic_DNA"/>
</dbReference>
<evidence type="ECO:0000259" key="3">
    <source>
        <dbReference type="PROSITE" id="PS51202"/>
    </source>
</evidence>
<keyword evidence="2" id="KW-0472">Membrane</keyword>
<dbReference type="Proteomes" id="UP000199215">
    <property type="component" value="Unassembled WGS sequence"/>
</dbReference>
<feature type="transmembrane region" description="Helical" evidence="2">
    <location>
        <begin position="68"/>
        <end position="90"/>
    </location>
</feature>
<dbReference type="Pfam" id="PF26501">
    <property type="entry name" value="DUF8167"/>
    <property type="match status" value="1"/>
</dbReference>
<dbReference type="AlphaFoldDB" id="A0A1H6IZR3"/>
<keyword evidence="5" id="KW-1185">Reference proteome</keyword>
<dbReference type="InterPro" id="IPR058603">
    <property type="entry name" value="DUF8167_2nd"/>
</dbReference>
<dbReference type="OrthoDB" id="205214at2157"/>
<dbReference type="SUPFAM" id="SSF116726">
    <property type="entry name" value="TrkA C-terminal domain-like"/>
    <property type="match status" value="1"/>
</dbReference>
<protein>
    <recommendedName>
        <fullName evidence="3">RCK C-terminal domain-containing protein</fullName>
    </recommendedName>
</protein>